<dbReference type="InterPro" id="IPR002735">
    <property type="entry name" value="Transl_init_fac_IF2/IF5_dom"/>
</dbReference>
<keyword evidence="3" id="KW-0547">Nucleotide-binding</keyword>
<evidence type="ECO:0000256" key="6">
    <source>
        <dbReference type="SAM" id="MobiDB-lite"/>
    </source>
</evidence>
<evidence type="ECO:0000256" key="3">
    <source>
        <dbReference type="ARBA" id="ARBA00022741"/>
    </source>
</evidence>
<evidence type="ECO:0000313" key="9">
    <source>
        <dbReference type="Proteomes" id="UP001521785"/>
    </source>
</evidence>
<dbReference type="SUPFAM" id="SSF100966">
    <property type="entry name" value="Translation initiation factor 2 beta, aIF2beta, N-terminal domain"/>
    <property type="match status" value="1"/>
</dbReference>
<feature type="domain" description="W2" evidence="7">
    <location>
        <begin position="265"/>
        <end position="427"/>
    </location>
</feature>
<keyword evidence="5" id="KW-0342">GTP-binding</keyword>
<dbReference type="Gene3D" id="1.25.40.180">
    <property type="match status" value="1"/>
</dbReference>
<dbReference type="InterPro" id="IPR016189">
    <property type="entry name" value="Transl_init_fac_IF2/IF5_N"/>
</dbReference>
<dbReference type="Pfam" id="PF01873">
    <property type="entry name" value="eIF-5_eIF-2B"/>
    <property type="match status" value="1"/>
</dbReference>
<keyword evidence="9" id="KW-1185">Reference proteome</keyword>
<dbReference type="PROSITE" id="PS51363">
    <property type="entry name" value="W2"/>
    <property type="match status" value="1"/>
</dbReference>
<dbReference type="Gene3D" id="3.30.30.170">
    <property type="match status" value="1"/>
</dbReference>
<evidence type="ECO:0000313" key="8">
    <source>
        <dbReference type="EMBL" id="KAL1605099.1"/>
    </source>
</evidence>
<evidence type="ECO:0000256" key="2">
    <source>
        <dbReference type="ARBA" id="ARBA00022540"/>
    </source>
</evidence>
<dbReference type="InterPro" id="IPR003307">
    <property type="entry name" value="W2_domain"/>
</dbReference>
<dbReference type="PANTHER" id="PTHR23001:SF7">
    <property type="entry name" value="EUKARYOTIC TRANSLATION INITIATION FACTOR 5"/>
    <property type="match status" value="1"/>
</dbReference>
<dbReference type="SMART" id="SM00653">
    <property type="entry name" value="eIF2B_5"/>
    <property type="match status" value="1"/>
</dbReference>
<dbReference type="SUPFAM" id="SSF48371">
    <property type="entry name" value="ARM repeat"/>
    <property type="match status" value="1"/>
</dbReference>
<accession>A0ABR3RLU8</accession>
<comment type="similarity">
    <text evidence="1">Belongs to the eIF-2-beta/eIF-5 family.</text>
</comment>
<protein>
    <submittedName>
        <fullName evidence="8">Eukaryotic translation initiation factor 5</fullName>
    </submittedName>
</protein>
<dbReference type="SMART" id="SM00515">
    <property type="entry name" value="eIF5C"/>
    <property type="match status" value="1"/>
</dbReference>
<organism evidence="8 9">
    <name type="scientific">Paraconiothyrium brasiliense</name>
    <dbReference type="NCBI Taxonomy" id="300254"/>
    <lineage>
        <taxon>Eukaryota</taxon>
        <taxon>Fungi</taxon>
        <taxon>Dikarya</taxon>
        <taxon>Ascomycota</taxon>
        <taxon>Pezizomycotina</taxon>
        <taxon>Dothideomycetes</taxon>
        <taxon>Pleosporomycetidae</taxon>
        <taxon>Pleosporales</taxon>
        <taxon>Massarineae</taxon>
        <taxon>Didymosphaeriaceae</taxon>
        <taxon>Paraconiothyrium</taxon>
    </lineage>
</organism>
<comment type="caution">
    <text evidence="8">The sequence shown here is derived from an EMBL/GenBank/DDBJ whole genome shotgun (WGS) entry which is preliminary data.</text>
</comment>
<dbReference type="Gene3D" id="2.20.25.350">
    <property type="match status" value="1"/>
</dbReference>
<keyword evidence="4" id="KW-0648">Protein biosynthesis</keyword>
<dbReference type="SUPFAM" id="SSF75689">
    <property type="entry name" value="Zinc-binding domain of translation initiation factor 2 beta"/>
    <property type="match status" value="1"/>
</dbReference>
<proteinExistence type="inferred from homology"/>
<dbReference type="CDD" id="cd11561">
    <property type="entry name" value="W2_eIF5"/>
    <property type="match status" value="1"/>
</dbReference>
<evidence type="ECO:0000256" key="5">
    <source>
        <dbReference type="ARBA" id="ARBA00023134"/>
    </source>
</evidence>
<evidence type="ECO:0000256" key="4">
    <source>
        <dbReference type="ARBA" id="ARBA00022917"/>
    </source>
</evidence>
<dbReference type="EMBL" id="JAKJXO020000005">
    <property type="protein sequence ID" value="KAL1605099.1"/>
    <property type="molecule type" value="Genomic_DNA"/>
</dbReference>
<dbReference type="Proteomes" id="UP001521785">
    <property type="component" value="Unassembled WGS sequence"/>
</dbReference>
<evidence type="ECO:0000259" key="7">
    <source>
        <dbReference type="PROSITE" id="PS51363"/>
    </source>
</evidence>
<dbReference type="Pfam" id="PF02020">
    <property type="entry name" value="W2"/>
    <property type="match status" value="1"/>
</dbReference>
<dbReference type="InterPro" id="IPR045196">
    <property type="entry name" value="IF2/IF5"/>
</dbReference>
<dbReference type="PANTHER" id="PTHR23001">
    <property type="entry name" value="EUKARYOTIC TRANSLATION INITIATION FACTOR"/>
    <property type="match status" value="1"/>
</dbReference>
<gene>
    <name evidence="8" type="primary">TIF5</name>
    <name evidence="8" type="ORF">SLS60_004642</name>
</gene>
<dbReference type="GO" id="GO:0003743">
    <property type="term" value="F:translation initiation factor activity"/>
    <property type="evidence" value="ECO:0007669"/>
    <property type="project" value="UniProtKB-KW"/>
</dbReference>
<evidence type="ECO:0000256" key="1">
    <source>
        <dbReference type="ARBA" id="ARBA00010397"/>
    </source>
</evidence>
<feature type="region of interest" description="Disordered" evidence="6">
    <location>
        <begin position="146"/>
        <end position="205"/>
    </location>
</feature>
<dbReference type="InterPro" id="IPR016024">
    <property type="entry name" value="ARM-type_fold"/>
</dbReference>
<sequence length="433" mass="48103">MATINVRRDVTDPFYRYKMERLQSKIEGKGNGIKTVIVNLTSVANSLDRPPAYVIKYFGFELGAQTNTNPADDRWIINGAHDASKLQDYLDGFISKFVLCKKCKNPETVMEVKKDGITLDCKACGQISTVDLRLKLTSFILKNQPKKGKKDKSTKKAERRARKAAGKGDDDDEDASQNGASPGDSASDHGDENGDYGIAAGSDDELTRQIEDGALDIDDIPEEKEVQWATDFSADAVKSRAEVLPEDLKRAAINPAVFAEDGEDGEGGPSIYDEFGKWILDTAAEKGSVEKVDSVEVYVKAKELGIESKHRTLTVLAQTIFDKDIVKQIDGRAGMLKKMITSEKHEKAFLGGTERFVGIDHPELIPQVSAILIKYYQNDLIEEEQLKAWGSKASKKYVDIKTSKQVRRSAEKFIEWLDQADSDEEDEDDEDSE</sequence>
<reference evidence="8 9" key="1">
    <citation type="submission" date="2024-02" db="EMBL/GenBank/DDBJ databases">
        <title>De novo assembly and annotation of 12 fungi associated with fruit tree decline syndrome in Ontario, Canada.</title>
        <authorList>
            <person name="Sulman M."/>
            <person name="Ellouze W."/>
            <person name="Ilyukhin E."/>
        </authorList>
    </citation>
    <scope>NUCLEOTIDE SEQUENCE [LARGE SCALE GENOMIC DNA]</scope>
    <source>
        <strain evidence="8 9">M42-189</strain>
    </source>
</reference>
<name>A0ABR3RLU8_9PLEO</name>
<dbReference type="InterPro" id="IPR016190">
    <property type="entry name" value="Transl_init_fac_IF2/IF5_Zn-bd"/>
</dbReference>
<keyword evidence="2 8" id="KW-0396">Initiation factor</keyword>
<feature type="compositionally biased region" description="Basic residues" evidence="6">
    <location>
        <begin position="146"/>
        <end position="165"/>
    </location>
</feature>